<accession>A0A7K1XWC7</accession>
<name>A0A7K1XWC7_9SPHI</name>
<evidence type="ECO:0000313" key="3">
    <source>
        <dbReference type="Proteomes" id="UP000451233"/>
    </source>
</evidence>
<comment type="caution">
    <text evidence="2">The sequence shown here is derived from an EMBL/GenBank/DDBJ whole genome shotgun (WGS) entry which is preliminary data.</text>
</comment>
<feature type="chain" id="PRO_5029494712" description="DUF3575 domain-containing protein" evidence="1">
    <location>
        <begin position="19"/>
        <end position="166"/>
    </location>
</feature>
<feature type="signal peptide" evidence="1">
    <location>
        <begin position="1"/>
        <end position="18"/>
    </location>
</feature>
<keyword evidence="1" id="KW-0732">Signal</keyword>
<dbReference type="Proteomes" id="UP000451233">
    <property type="component" value="Unassembled WGS sequence"/>
</dbReference>
<gene>
    <name evidence="2" type="ORF">GS398_05865</name>
</gene>
<protein>
    <recommendedName>
        <fullName evidence="4">DUF3575 domain-containing protein</fullName>
    </recommendedName>
</protein>
<evidence type="ECO:0000256" key="1">
    <source>
        <dbReference type="SAM" id="SignalP"/>
    </source>
</evidence>
<dbReference type="AlphaFoldDB" id="A0A7K1XWC7"/>
<organism evidence="2 3">
    <name type="scientific">Hufsiella ginkgonis</name>
    <dbReference type="NCBI Taxonomy" id="2695274"/>
    <lineage>
        <taxon>Bacteria</taxon>
        <taxon>Pseudomonadati</taxon>
        <taxon>Bacteroidota</taxon>
        <taxon>Sphingobacteriia</taxon>
        <taxon>Sphingobacteriales</taxon>
        <taxon>Sphingobacteriaceae</taxon>
        <taxon>Hufsiella</taxon>
    </lineage>
</organism>
<keyword evidence="3" id="KW-1185">Reference proteome</keyword>
<evidence type="ECO:0008006" key="4">
    <source>
        <dbReference type="Google" id="ProtNLM"/>
    </source>
</evidence>
<dbReference type="PROSITE" id="PS51257">
    <property type="entry name" value="PROKAR_LIPOPROTEIN"/>
    <property type="match status" value="1"/>
</dbReference>
<proteinExistence type="predicted"/>
<evidence type="ECO:0000313" key="2">
    <source>
        <dbReference type="EMBL" id="MXV14816.1"/>
    </source>
</evidence>
<dbReference type="EMBL" id="WVHS01000001">
    <property type="protein sequence ID" value="MXV14816.1"/>
    <property type="molecule type" value="Genomic_DNA"/>
</dbReference>
<dbReference type="RefSeq" id="WP_160905763.1">
    <property type="nucleotide sequence ID" value="NZ_WVHS01000001.1"/>
</dbReference>
<sequence length="166" mass="18488">MKLLVTLALSLVVACTYAQDTDTVLVYLQVKPQSALTLGYNYSFAEPNERNFHLAEVRVERGRTDPRHGGFGVLSLGTDIGLNTRKFLAGPRAGVLAGFMGICLGADLDYYTDFEQGTLRLVPIIGIGSNRIRLSINPHVRLTNRYFEPIDRGHINLTVRLLTLRR</sequence>
<reference evidence="2 3" key="1">
    <citation type="submission" date="2019-11" db="EMBL/GenBank/DDBJ databases">
        <title>Pedobacter sp. HMF7056 Genome sequencing and assembly.</title>
        <authorList>
            <person name="Kang H."/>
            <person name="Kim H."/>
            <person name="Joh K."/>
        </authorList>
    </citation>
    <scope>NUCLEOTIDE SEQUENCE [LARGE SCALE GENOMIC DNA]</scope>
    <source>
        <strain evidence="2 3">HMF7056</strain>
    </source>
</reference>